<dbReference type="AlphaFoldDB" id="A0ABD1Z470"/>
<dbReference type="InterPro" id="IPR003822">
    <property type="entry name" value="PAH"/>
</dbReference>
<feature type="region of interest" description="Disordered" evidence="4">
    <location>
        <begin position="1"/>
        <end position="28"/>
    </location>
</feature>
<dbReference type="Proteomes" id="UP001605036">
    <property type="component" value="Unassembled WGS sequence"/>
</dbReference>
<dbReference type="InterPro" id="IPR036600">
    <property type="entry name" value="PAH_sf"/>
</dbReference>
<comment type="subcellular location">
    <subcellularLocation>
        <location evidence="1 3">Nucleus</location>
    </subcellularLocation>
</comment>
<protein>
    <submittedName>
        <fullName evidence="5">Uncharacterized protein</fullName>
    </submittedName>
</protein>
<organism evidence="5 6">
    <name type="scientific">Riccia fluitans</name>
    <dbReference type="NCBI Taxonomy" id="41844"/>
    <lineage>
        <taxon>Eukaryota</taxon>
        <taxon>Viridiplantae</taxon>
        <taxon>Streptophyta</taxon>
        <taxon>Embryophyta</taxon>
        <taxon>Marchantiophyta</taxon>
        <taxon>Marchantiopsida</taxon>
        <taxon>Marchantiidae</taxon>
        <taxon>Marchantiales</taxon>
        <taxon>Ricciaceae</taxon>
        <taxon>Riccia</taxon>
    </lineage>
</organism>
<dbReference type="PROSITE" id="PS51477">
    <property type="entry name" value="PAH"/>
    <property type="match status" value="1"/>
</dbReference>
<sequence length="107" mass="11826">MEGDESVPSTCTQDAPASENGDPDPNEKKHFVLFMKETLKDDEAVFRAFFRILKAFNEDQIDAPNAMMGIKLQLSDYPELRSGFSKFLLPEAIDLVKILMGDAAAAA</sequence>
<dbReference type="SUPFAM" id="SSF47762">
    <property type="entry name" value="PAH2 domain"/>
    <property type="match status" value="1"/>
</dbReference>
<keyword evidence="2 3" id="KW-0539">Nucleus</keyword>
<accession>A0ABD1Z470</accession>
<dbReference type="Pfam" id="PF02671">
    <property type="entry name" value="PAH"/>
    <property type="match status" value="1"/>
</dbReference>
<evidence type="ECO:0000313" key="5">
    <source>
        <dbReference type="EMBL" id="KAL2642570.1"/>
    </source>
</evidence>
<evidence type="ECO:0000256" key="4">
    <source>
        <dbReference type="SAM" id="MobiDB-lite"/>
    </source>
</evidence>
<evidence type="ECO:0000313" key="6">
    <source>
        <dbReference type="Proteomes" id="UP001605036"/>
    </source>
</evidence>
<evidence type="ECO:0000256" key="2">
    <source>
        <dbReference type="ARBA" id="ARBA00023242"/>
    </source>
</evidence>
<evidence type="ECO:0000256" key="3">
    <source>
        <dbReference type="PROSITE-ProRule" id="PRU00810"/>
    </source>
</evidence>
<proteinExistence type="predicted"/>
<dbReference type="EMBL" id="JBHFFA010000002">
    <property type="protein sequence ID" value="KAL2642570.1"/>
    <property type="molecule type" value="Genomic_DNA"/>
</dbReference>
<reference evidence="5 6" key="1">
    <citation type="submission" date="2024-09" db="EMBL/GenBank/DDBJ databases">
        <title>Chromosome-scale assembly of Riccia fluitans.</title>
        <authorList>
            <person name="Paukszto L."/>
            <person name="Sawicki J."/>
            <person name="Karawczyk K."/>
            <person name="Piernik-Szablinska J."/>
            <person name="Szczecinska M."/>
            <person name="Mazdziarz M."/>
        </authorList>
    </citation>
    <scope>NUCLEOTIDE SEQUENCE [LARGE SCALE GENOMIC DNA]</scope>
    <source>
        <strain evidence="5">Rf_01</strain>
        <tissue evidence="5">Aerial parts of the thallus</tissue>
    </source>
</reference>
<dbReference type="GO" id="GO:0005634">
    <property type="term" value="C:nucleus"/>
    <property type="evidence" value="ECO:0007669"/>
    <property type="project" value="UniProtKB-SubCell"/>
</dbReference>
<dbReference type="Gene3D" id="1.20.1160.11">
    <property type="entry name" value="Paired amphipathic helix"/>
    <property type="match status" value="1"/>
</dbReference>
<evidence type="ECO:0000256" key="1">
    <source>
        <dbReference type="ARBA" id="ARBA00004123"/>
    </source>
</evidence>
<keyword evidence="6" id="KW-1185">Reference proteome</keyword>
<comment type="caution">
    <text evidence="5">The sequence shown here is derived from an EMBL/GenBank/DDBJ whole genome shotgun (WGS) entry which is preliminary data.</text>
</comment>
<name>A0ABD1Z470_9MARC</name>
<gene>
    <name evidence="5" type="ORF">R1flu_010157</name>
</gene>